<dbReference type="Gene3D" id="1.10.4160.10">
    <property type="entry name" value="Hydantoin permease"/>
    <property type="match status" value="1"/>
</dbReference>
<keyword evidence="4 6" id="KW-1133">Transmembrane helix</keyword>
<feature type="transmembrane region" description="Helical" evidence="6">
    <location>
        <begin position="39"/>
        <end position="59"/>
    </location>
</feature>
<evidence type="ECO:0000256" key="4">
    <source>
        <dbReference type="ARBA" id="ARBA00022989"/>
    </source>
</evidence>
<dbReference type="AlphaFoldDB" id="A0A8K0X8Y8"/>
<dbReference type="InterPro" id="IPR001248">
    <property type="entry name" value="Pur-cyt_permease"/>
</dbReference>
<evidence type="ECO:0000256" key="2">
    <source>
        <dbReference type="ARBA" id="ARBA00008974"/>
    </source>
</evidence>
<keyword evidence="8" id="KW-1185">Reference proteome</keyword>
<keyword evidence="5 6" id="KW-0472">Membrane</keyword>
<reference evidence="7" key="1">
    <citation type="journal article" date="2021" name="Nat. Commun.">
        <title>Genetic determinants of endophytism in the Arabidopsis root mycobiome.</title>
        <authorList>
            <person name="Mesny F."/>
            <person name="Miyauchi S."/>
            <person name="Thiergart T."/>
            <person name="Pickel B."/>
            <person name="Atanasova L."/>
            <person name="Karlsson M."/>
            <person name="Huettel B."/>
            <person name="Barry K.W."/>
            <person name="Haridas S."/>
            <person name="Chen C."/>
            <person name="Bauer D."/>
            <person name="Andreopoulos W."/>
            <person name="Pangilinan J."/>
            <person name="LaButti K."/>
            <person name="Riley R."/>
            <person name="Lipzen A."/>
            <person name="Clum A."/>
            <person name="Drula E."/>
            <person name="Henrissat B."/>
            <person name="Kohler A."/>
            <person name="Grigoriev I.V."/>
            <person name="Martin F.M."/>
            <person name="Hacquard S."/>
        </authorList>
    </citation>
    <scope>NUCLEOTIDE SEQUENCE</scope>
    <source>
        <strain evidence="7">MPI-CAGE-AT-0016</strain>
    </source>
</reference>
<sequence length="558" mass="61046">MIGKLVEKLRVADDTEHGYETDKWINPDIAPLPPNRRNWGYWAFLGWGSIANLCISAWTGGASLISLGLTMPQTIGVMILSRILIILLVVGNGWMGGEWHIGFSVSQRMILGMHGAYIGQAMRIMLSIVWYGSQAWLGGLCVSAMISSWSHSFLHMENTFPASANMVTRDFIGFFLFHLISVPFLIIRPENSKWYVITANGIVLVVMVGITAWAGDTAGGVGPLFIAGARQPSVLSTGWAWAYGIIATLGTISAGIINQNDFTRFARRQGVQVPGLVFSLLGPGMVVPIFAIITASASMEIWELEQPFWNPLSIIIQWMLDDYSPKARAAAFFCSFGFVIGQVAENILGNGYAAGMDLAGLFPAWITIRRGALLAALLSWGVLPWEFYNTASVFVAVAASFSVFLAPLTGIMMADYFIVRRQKVQISQLYTGSRDGSYWYTYGFNWRALLTWVVCFVPAMPGMIAGVNPSVIVSQGLLNYYRGNYLFGFTMAVTMYSVICFFFKPKGAGLQDDADLYGTFDEDVAARKGMTPFAKTGGLEMPEGVEIGESTGEKKLGA</sequence>
<feature type="transmembrane region" description="Helical" evidence="6">
    <location>
        <begin position="485"/>
        <end position="503"/>
    </location>
</feature>
<dbReference type="GO" id="GO:0015205">
    <property type="term" value="F:nucleobase transmembrane transporter activity"/>
    <property type="evidence" value="ECO:0007669"/>
    <property type="project" value="TreeGrafter"/>
</dbReference>
<dbReference type="PANTHER" id="PTHR30618:SF15">
    <property type="entry name" value="NICOTINAMIDE RIBOSIDE TRANSPORTER 1-RELATED"/>
    <property type="match status" value="1"/>
</dbReference>
<evidence type="ECO:0000313" key="8">
    <source>
        <dbReference type="Proteomes" id="UP000813385"/>
    </source>
</evidence>
<proteinExistence type="inferred from homology"/>
<feature type="transmembrane region" description="Helical" evidence="6">
    <location>
        <begin position="360"/>
        <end position="381"/>
    </location>
</feature>
<dbReference type="GO" id="GO:0005886">
    <property type="term" value="C:plasma membrane"/>
    <property type="evidence" value="ECO:0007669"/>
    <property type="project" value="TreeGrafter"/>
</dbReference>
<feature type="transmembrane region" description="Helical" evidence="6">
    <location>
        <begin position="194"/>
        <end position="214"/>
    </location>
</feature>
<dbReference type="PANTHER" id="PTHR30618">
    <property type="entry name" value="NCS1 FAMILY PURINE/PYRIMIDINE TRANSPORTER"/>
    <property type="match status" value="1"/>
</dbReference>
<organism evidence="7 8">
    <name type="scientific">Plectosphaerella cucumerina</name>
    <dbReference type="NCBI Taxonomy" id="40658"/>
    <lineage>
        <taxon>Eukaryota</taxon>
        <taxon>Fungi</taxon>
        <taxon>Dikarya</taxon>
        <taxon>Ascomycota</taxon>
        <taxon>Pezizomycotina</taxon>
        <taxon>Sordariomycetes</taxon>
        <taxon>Hypocreomycetidae</taxon>
        <taxon>Glomerellales</taxon>
        <taxon>Plectosphaerellaceae</taxon>
        <taxon>Plectosphaerella</taxon>
    </lineage>
</organism>
<protein>
    <submittedName>
        <fullName evidence="7">Permease for cytosine/purines, uracil, thiamine, allantoin-domain-containing protein</fullName>
    </submittedName>
</protein>
<feature type="transmembrane region" description="Helical" evidence="6">
    <location>
        <begin position="329"/>
        <end position="348"/>
    </location>
</feature>
<feature type="transmembrane region" description="Helical" evidence="6">
    <location>
        <begin position="439"/>
        <end position="465"/>
    </location>
</feature>
<feature type="transmembrane region" description="Helical" evidence="6">
    <location>
        <begin position="277"/>
        <end position="299"/>
    </location>
</feature>
<evidence type="ECO:0000313" key="7">
    <source>
        <dbReference type="EMBL" id="KAH7374405.1"/>
    </source>
</evidence>
<feature type="transmembrane region" description="Helical" evidence="6">
    <location>
        <begin position="234"/>
        <end position="257"/>
    </location>
</feature>
<dbReference type="Proteomes" id="UP000813385">
    <property type="component" value="Unassembled WGS sequence"/>
</dbReference>
<feature type="transmembrane region" description="Helical" evidence="6">
    <location>
        <begin position="124"/>
        <end position="146"/>
    </location>
</feature>
<feature type="transmembrane region" description="Helical" evidence="6">
    <location>
        <begin position="393"/>
        <end position="418"/>
    </location>
</feature>
<accession>A0A8K0X8Y8</accession>
<comment type="similarity">
    <text evidence="2">Belongs to the purine-cytosine permease (2.A.39) family.</text>
</comment>
<dbReference type="InterPro" id="IPR045225">
    <property type="entry name" value="Uracil/uridine/allantoin_perm"/>
</dbReference>
<feature type="transmembrane region" description="Helical" evidence="6">
    <location>
        <begin position="166"/>
        <end position="187"/>
    </location>
</feature>
<dbReference type="OrthoDB" id="2018619at2759"/>
<evidence type="ECO:0000256" key="3">
    <source>
        <dbReference type="ARBA" id="ARBA00022692"/>
    </source>
</evidence>
<comment type="subcellular location">
    <subcellularLocation>
        <location evidence="1">Membrane</location>
        <topology evidence="1">Multi-pass membrane protein</topology>
    </subcellularLocation>
</comment>
<evidence type="ECO:0000256" key="5">
    <source>
        <dbReference type="ARBA" id="ARBA00023136"/>
    </source>
</evidence>
<comment type="caution">
    <text evidence="7">The sequence shown here is derived from an EMBL/GenBank/DDBJ whole genome shotgun (WGS) entry which is preliminary data.</text>
</comment>
<gene>
    <name evidence="7" type="ORF">B0T11DRAFT_268501</name>
</gene>
<name>A0A8K0X8Y8_9PEZI</name>
<evidence type="ECO:0000256" key="1">
    <source>
        <dbReference type="ARBA" id="ARBA00004141"/>
    </source>
</evidence>
<dbReference type="Pfam" id="PF02133">
    <property type="entry name" value="Transp_cyt_pur"/>
    <property type="match status" value="1"/>
</dbReference>
<feature type="transmembrane region" description="Helical" evidence="6">
    <location>
        <begin position="79"/>
        <end position="103"/>
    </location>
</feature>
<dbReference type="EMBL" id="JAGPXD010000001">
    <property type="protein sequence ID" value="KAH7374405.1"/>
    <property type="molecule type" value="Genomic_DNA"/>
</dbReference>
<dbReference type="CDD" id="cd11482">
    <property type="entry name" value="SLC-NCS1sbd_NRT1-like"/>
    <property type="match status" value="1"/>
</dbReference>
<keyword evidence="3 6" id="KW-0812">Transmembrane</keyword>
<evidence type="ECO:0000256" key="6">
    <source>
        <dbReference type="SAM" id="Phobius"/>
    </source>
</evidence>